<evidence type="ECO:0000256" key="5">
    <source>
        <dbReference type="PROSITE-ProRule" id="PRU00309"/>
    </source>
</evidence>
<proteinExistence type="predicted"/>
<evidence type="ECO:0000256" key="3">
    <source>
        <dbReference type="ARBA" id="ARBA00022833"/>
    </source>
</evidence>
<feature type="region of interest" description="Disordered" evidence="6">
    <location>
        <begin position="319"/>
        <end position="348"/>
    </location>
</feature>
<dbReference type="PANTHER" id="PTHR31751:SF44">
    <property type="entry name" value="SI:CH211-211K8.4-RELATED"/>
    <property type="match status" value="1"/>
</dbReference>
<feature type="compositionally biased region" description="Basic and acidic residues" evidence="6">
    <location>
        <begin position="736"/>
        <end position="755"/>
    </location>
</feature>
<dbReference type="AlphaFoldDB" id="A0AAV1H5V2"/>
<evidence type="ECO:0000313" key="8">
    <source>
        <dbReference type="EMBL" id="CAJ1081060.1"/>
    </source>
</evidence>
<name>A0AAV1H5V2_XYRNO</name>
<dbReference type="EMBL" id="OY660882">
    <property type="protein sequence ID" value="CAJ1081060.1"/>
    <property type="molecule type" value="Genomic_DNA"/>
</dbReference>
<dbReference type="PROSITE" id="PS50950">
    <property type="entry name" value="ZF_THAP"/>
    <property type="match status" value="1"/>
</dbReference>
<dbReference type="Proteomes" id="UP001178508">
    <property type="component" value="Chromosome 19"/>
</dbReference>
<organism evidence="8 9">
    <name type="scientific">Xyrichtys novacula</name>
    <name type="common">Pearly razorfish</name>
    <name type="synonym">Hemipteronotus novacula</name>
    <dbReference type="NCBI Taxonomy" id="13765"/>
    <lineage>
        <taxon>Eukaryota</taxon>
        <taxon>Metazoa</taxon>
        <taxon>Chordata</taxon>
        <taxon>Craniata</taxon>
        <taxon>Vertebrata</taxon>
        <taxon>Euteleostomi</taxon>
        <taxon>Actinopterygii</taxon>
        <taxon>Neopterygii</taxon>
        <taxon>Teleostei</taxon>
        <taxon>Neoteleostei</taxon>
        <taxon>Acanthomorphata</taxon>
        <taxon>Eupercaria</taxon>
        <taxon>Labriformes</taxon>
        <taxon>Labridae</taxon>
        <taxon>Xyrichtys</taxon>
    </lineage>
</organism>
<evidence type="ECO:0000256" key="2">
    <source>
        <dbReference type="ARBA" id="ARBA00022771"/>
    </source>
</evidence>
<keyword evidence="1" id="KW-0479">Metal-binding</keyword>
<feature type="domain" description="THAP-type" evidence="7">
    <location>
        <begin position="1"/>
        <end position="90"/>
    </location>
</feature>
<accession>A0AAV1H5V2</accession>
<evidence type="ECO:0000256" key="4">
    <source>
        <dbReference type="ARBA" id="ARBA00023125"/>
    </source>
</evidence>
<protein>
    <submittedName>
        <fullName evidence="8">Uncharacterized protein LOC117830406 isoform X3</fullName>
    </submittedName>
</protein>
<evidence type="ECO:0000256" key="1">
    <source>
        <dbReference type="ARBA" id="ARBA00022723"/>
    </source>
</evidence>
<gene>
    <name evidence="8" type="ORF">XNOV1_A038491</name>
</gene>
<keyword evidence="9" id="KW-1185">Reference proteome</keyword>
<reference evidence="8" key="1">
    <citation type="submission" date="2023-08" db="EMBL/GenBank/DDBJ databases">
        <authorList>
            <person name="Alioto T."/>
            <person name="Alioto T."/>
            <person name="Gomez Garrido J."/>
        </authorList>
    </citation>
    <scope>NUCLEOTIDE SEQUENCE</scope>
</reference>
<dbReference type="PANTHER" id="PTHR31751">
    <property type="entry name" value="SI:CH211-108C17.2-RELATED-RELATED"/>
    <property type="match status" value="1"/>
</dbReference>
<dbReference type="InterPro" id="IPR006612">
    <property type="entry name" value="THAP_Znf"/>
</dbReference>
<dbReference type="SMART" id="SM00692">
    <property type="entry name" value="DM3"/>
    <property type="match status" value="1"/>
</dbReference>
<feature type="region of interest" description="Disordered" evidence="6">
    <location>
        <begin position="800"/>
        <end position="827"/>
    </location>
</feature>
<keyword evidence="2 5" id="KW-0863">Zinc-finger</keyword>
<keyword evidence="4 5" id="KW-0238">DNA-binding</keyword>
<evidence type="ECO:0000256" key="6">
    <source>
        <dbReference type="SAM" id="MobiDB-lite"/>
    </source>
</evidence>
<keyword evidence="3" id="KW-0862">Zinc</keyword>
<dbReference type="GO" id="GO:0008270">
    <property type="term" value="F:zinc ion binding"/>
    <property type="evidence" value="ECO:0007669"/>
    <property type="project" value="UniProtKB-KW"/>
</dbReference>
<evidence type="ECO:0000313" key="9">
    <source>
        <dbReference type="Proteomes" id="UP001178508"/>
    </source>
</evidence>
<dbReference type="SUPFAM" id="SSF57716">
    <property type="entry name" value="Glucocorticoid receptor-like (DNA-binding domain)"/>
    <property type="match status" value="1"/>
</dbReference>
<feature type="region of interest" description="Disordered" evidence="6">
    <location>
        <begin position="736"/>
        <end position="769"/>
    </location>
</feature>
<sequence>MSKVRARHANCSVVGCRNQHKCLYSVPAPEEQRKQWLLFIFNNNVPATLGAHLFVCANHFTSDCFNNWGQYKAGFASTLTLIKGSLPTLRVLETAETPSCTPVCSLLPQTTHRQPISAALRHHDSPAHSTHCTEEEKGTFFSPVDPLPILFKTEDMDMQISSEEPTATHVKGENSEMPLKTEDSDMASSQQFSATHVTTQEGNVTLLIRPKRTVTVGTQLSYGALTNARSNASVTTQMYRVMMSIGTQCCSTTPTKSAGTQLSMRRMTRVRSKGTQVSMCCTTVELEDLDPFETSQDDEEPLLPSPSPKACGLLQDIRPTKRPHEKITQEDDEENTAHISEPSETKKLESTYHYNEPKYIVFESCLRELFQTCPLCRQECEVQQQRSGTFVSFSQLCPNCQFRRKWQNQPIRGSTPVGDLQMSAAIHFTGGSFAQVKKVSKAINLQMFQKDTFRRHVRMFLEPAIIHKWIKDQQILVQELKQKNKITLGGCIKMDSSGQSAKFSSCSLMELEKNKVIDVQLVQSCEVGVESNMEKEALRRGLDVLDVNHLNVDCIVTACNAQVQEYLKERQVTQYCDVCHFERGLSKKLRNISKRRTFKVVRRWMPDIKQHIYWTARSSRCGPERVAKWKSLVNCMQNIHKHDDPLFPKCAHADGLSADTSKWLQPGSNTLHKVEKTLMNKRVLRDVENLSPEHQPSSLEDFHREVLRFAPKKGDLSFNGRLCRLYLAAMHFNESAERDKGSTAAREVDDREMFPKSKRRKTTSDHLRGEPTCKYVKDLMILLFEKVLEDRRTYTQELKHTCAPQLGDPHKRRSSPSISPLQPEGPA</sequence>
<dbReference type="SMART" id="SM00980">
    <property type="entry name" value="THAP"/>
    <property type="match status" value="1"/>
</dbReference>
<dbReference type="GO" id="GO:0003677">
    <property type="term" value="F:DNA binding"/>
    <property type="evidence" value="ECO:0007669"/>
    <property type="project" value="UniProtKB-UniRule"/>
</dbReference>
<dbReference type="Pfam" id="PF05485">
    <property type="entry name" value="THAP"/>
    <property type="match status" value="1"/>
</dbReference>
<evidence type="ECO:0000259" key="7">
    <source>
        <dbReference type="PROSITE" id="PS50950"/>
    </source>
</evidence>